<dbReference type="InterPro" id="IPR010994">
    <property type="entry name" value="RuvA_2-like"/>
</dbReference>
<feature type="compositionally biased region" description="Basic and acidic residues" evidence="3">
    <location>
        <begin position="1720"/>
        <end position="1729"/>
    </location>
</feature>
<feature type="compositionally biased region" description="Basic and acidic residues" evidence="3">
    <location>
        <begin position="224"/>
        <end position="241"/>
    </location>
</feature>
<feature type="region of interest" description="Disordered" evidence="3">
    <location>
        <begin position="1706"/>
        <end position="1764"/>
    </location>
</feature>
<evidence type="ECO:0000259" key="4">
    <source>
        <dbReference type="PROSITE" id="PS50235"/>
    </source>
</evidence>
<feature type="compositionally biased region" description="Polar residues" evidence="3">
    <location>
        <begin position="1409"/>
        <end position="1422"/>
    </location>
</feature>
<keyword evidence="2" id="KW-0378">Hydrolase</keyword>
<keyword evidence="6" id="KW-1185">Reference proteome</keyword>
<feature type="region of interest" description="Disordered" evidence="3">
    <location>
        <begin position="1566"/>
        <end position="1587"/>
    </location>
</feature>
<feature type="region of interest" description="Disordered" evidence="3">
    <location>
        <begin position="183"/>
        <end position="241"/>
    </location>
</feature>
<dbReference type="InterPro" id="IPR028889">
    <property type="entry name" value="USP"/>
</dbReference>
<feature type="region of interest" description="Disordered" evidence="3">
    <location>
        <begin position="2173"/>
        <end position="2200"/>
    </location>
</feature>
<dbReference type="CDD" id="cd22325">
    <property type="entry name" value="ERCC1_C-like"/>
    <property type="match status" value="1"/>
</dbReference>
<feature type="compositionally biased region" description="Polar residues" evidence="3">
    <location>
        <begin position="2390"/>
        <end position="2407"/>
    </location>
</feature>
<dbReference type="EMBL" id="JABDTM020028154">
    <property type="protein sequence ID" value="KAH0809412.1"/>
    <property type="molecule type" value="Genomic_DNA"/>
</dbReference>
<feature type="region of interest" description="Disordered" evidence="3">
    <location>
        <begin position="1400"/>
        <end position="1455"/>
    </location>
</feature>
<feature type="compositionally biased region" description="Polar residues" evidence="3">
    <location>
        <begin position="1496"/>
        <end position="1515"/>
    </location>
</feature>
<feature type="region of interest" description="Disordered" evidence="3">
    <location>
        <begin position="1797"/>
        <end position="1913"/>
    </location>
</feature>
<organism evidence="5 6">
    <name type="scientific">Tenebrio molitor</name>
    <name type="common">Yellow mealworm beetle</name>
    <dbReference type="NCBI Taxonomy" id="7067"/>
    <lineage>
        <taxon>Eukaryota</taxon>
        <taxon>Metazoa</taxon>
        <taxon>Ecdysozoa</taxon>
        <taxon>Arthropoda</taxon>
        <taxon>Hexapoda</taxon>
        <taxon>Insecta</taxon>
        <taxon>Pterygota</taxon>
        <taxon>Neoptera</taxon>
        <taxon>Endopterygota</taxon>
        <taxon>Coleoptera</taxon>
        <taxon>Polyphaga</taxon>
        <taxon>Cucujiformia</taxon>
        <taxon>Tenebrionidae</taxon>
        <taxon>Tenebrio</taxon>
    </lineage>
</organism>
<dbReference type="InterPro" id="IPR001394">
    <property type="entry name" value="Peptidase_C19_UCH"/>
</dbReference>
<feature type="region of interest" description="Disordered" evidence="3">
    <location>
        <begin position="17"/>
        <end position="39"/>
    </location>
</feature>
<dbReference type="Pfam" id="PF14520">
    <property type="entry name" value="HHH_5"/>
    <property type="match status" value="1"/>
</dbReference>
<evidence type="ECO:0000256" key="3">
    <source>
        <dbReference type="SAM" id="MobiDB-lite"/>
    </source>
</evidence>
<feature type="region of interest" description="Disordered" evidence="3">
    <location>
        <begin position="1530"/>
        <end position="1550"/>
    </location>
</feature>
<comment type="caution">
    <text evidence="5">The sequence shown here is derived from an EMBL/GenBank/DDBJ whole genome shotgun (WGS) entry which is preliminary data.</text>
</comment>
<feature type="compositionally biased region" description="Basic and acidic residues" evidence="3">
    <location>
        <begin position="1797"/>
        <end position="1806"/>
    </location>
</feature>
<dbReference type="PROSITE" id="PS50235">
    <property type="entry name" value="USP_3"/>
    <property type="match status" value="1"/>
</dbReference>
<dbReference type="FunFam" id="1.10.150.20:FF:000017">
    <property type="entry name" value="DNA excision repair protein ERCC-1"/>
    <property type="match status" value="1"/>
</dbReference>
<dbReference type="Pfam" id="PF00443">
    <property type="entry name" value="UCH"/>
    <property type="match status" value="1"/>
</dbReference>
<dbReference type="PANTHER" id="PTHR22975">
    <property type="entry name" value="UBIQUITIN SPECIFIC PROTEINASE"/>
    <property type="match status" value="1"/>
</dbReference>
<feature type="region of interest" description="Disordered" evidence="3">
    <location>
        <begin position="2072"/>
        <end position="2131"/>
    </location>
</feature>
<keyword evidence="1" id="KW-0833">Ubl conjugation pathway</keyword>
<dbReference type="InterPro" id="IPR052398">
    <property type="entry name" value="Ubiquitin_hydrolase_53/54"/>
</dbReference>
<reference evidence="5" key="1">
    <citation type="journal article" date="2020" name="J Insects Food Feed">
        <title>The yellow mealworm (Tenebrio molitor) genome: a resource for the emerging insects as food and feed industry.</title>
        <authorList>
            <person name="Eriksson T."/>
            <person name="Andere A."/>
            <person name="Kelstrup H."/>
            <person name="Emery V."/>
            <person name="Picard C."/>
        </authorList>
    </citation>
    <scope>NUCLEOTIDE SEQUENCE</scope>
    <source>
        <strain evidence="5">Stoneville</strain>
        <tissue evidence="5">Whole head</tissue>
    </source>
</reference>
<evidence type="ECO:0000256" key="2">
    <source>
        <dbReference type="ARBA" id="ARBA00022801"/>
    </source>
</evidence>
<feature type="domain" description="USP" evidence="4">
    <location>
        <begin position="1079"/>
        <end position="1380"/>
    </location>
</feature>
<dbReference type="GO" id="GO:0004843">
    <property type="term" value="F:cysteine-type deubiquitinase activity"/>
    <property type="evidence" value="ECO:0007669"/>
    <property type="project" value="InterPro"/>
</dbReference>
<dbReference type="Gene3D" id="3.90.70.10">
    <property type="entry name" value="Cysteine proteinases"/>
    <property type="match status" value="1"/>
</dbReference>
<proteinExistence type="predicted"/>
<feature type="compositionally biased region" description="Low complexity" evidence="3">
    <location>
        <begin position="1533"/>
        <end position="1548"/>
    </location>
</feature>
<feature type="region of interest" description="Disordered" evidence="3">
    <location>
        <begin position="2390"/>
        <end position="2443"/>
    </location>
</feature>
<evidence type="ECO:0000313" key="5">
    <source>
        <dbReference type="EMBL" id="KAH0809412.1"/>
    </source>
</evidence>
<dbReference type="Proteomes" id="UP000719412">
    <property type="component" value="Unassembled WGS sequence"/>
</dbReference>
<dbReference type="InterPro" id="IPR011335">
    <property type="entry name" value="Restrct_endonuc-II-like"/>
</dbReference>
<feature type="region of interest" description="Disordered" evidence="3">
    <location>
        <begin position="1472"/>
        <end position="1515"/>
    </location>
</feature>
<feature type="compositionally biased region" description="Polar residues" evidence="3">
    <location>
        <begin position="1568"/>
        <end position="1579"/>
    </location>
</feature>
<evidence type="ECO:0000313" key="6">
    <source>
        <dbReference type="Proteomes" id="UP000719412"/>
    </source>
</evidence>
<feature type="compositionally biased region" description="Basic residues" evidence="3">
    <location>
        <begin position="1864"/>
        <end position="1884"/>
    </location>
</feature>
<dbReference type="GO" id="GO:0016579">
    <property type="term" value="P:protein deubiquitination"/>
    <property type="evidence" value="ECO:0007669"/>
    <property type="project" value="InterPro"/>
</dbReference>
<feature type="compositionally biased region" description="Basic and acidic residues" evidence="3">
    <location>
        <begin position="1848"/>
        <end position="1863"/>
    </location>
</feature>
<name>A0A8J6H7Q6_TENMO</name>
<dbReference type="InterPro" id="IPR038765">
    <property type="entry name" value="Papain-like_cys_pep_sf"/>
</dbReference>
<dbReference type="SUPFAM" id="SSF52980">
    <property type="entry name" value="Restriction endonuclease-like"/>
    <property type="match status" value="1"/>
</dbReference>
<dbReference type="SUPFAM" id="SSF47781">
    <property type="entry name" value="RuvA domain 2-like"/>
    <property type="match status" value="1"/>
</dbReference>
<feature type="compositionally biased region" description="Pro residues" evidence="3">
    <location>
        <begin position="2415"/>
        <end position="2424"/>
    </location>
</feature>
<evidence type="ECO:0000256" key="1">
    <source>
        <dbReference type="ARBA" id="ARBA00022786"/>
    </source>
</evidence>
<sequence>MLDESLENVAAEFASEFTSEECSKSNENEENPQTSKGSKTHCLLVSPKQRGNPLLKSICNVPWEYDDIVPDYQMADLTLVLAWSPEEAGKIIETYKIYENKPAEDIMERGESSPYIRLLQVLTSIRPVNKTDAMNLIARFKTLEGIIQASEYQLSECPGLGPVKAKKLYTTLHEQFSTFFPDARLGSGRTPRARSCPSPLPSCGPKPVRTGGPCASTHSQQVRNGDRGGNHGQREGGRVEDAEAQDVAFQFRRRWLLFGSSAGTFGIIAGVASVDIGGELNSLEISLHDKQNPAKRKPIDLISCSSCCPKGGQLAPHNNNKSNLGSSSQIHAPTAPSRRISLLLTISHANTFQWDSFPAIKADGNATRSDLFPNSRQPCRPLQPLRQRNSAMATPAVSLHPLPISIATPSRDSMTFTSTKGLLNGPGQNNCFLNSAVQANSAKSALIKRPQRPRASQIKSNRVEERDLKIINRTRTGGPPATYFGREAEVRRVCRAGRRGDVLQRCFFHTSTNVIEQRALGCLLLFAGDVMHADGLRNNNKEVEGGPCWGDSRYRSYRNIKPNEKKYSVVAVDLFQLVQIEAIGIHNLWLGKRQKEEKQSSIIIIFVSFCLESQLNHSTRTVLIWDRNEANLQRQGTNFISGSGSTTTASRVMNRCDHDRTDTYLLPFWKDNNNEHLNRVGTKVPKSAHAYPPTDSVAGEARTTDGRRWNRSCDLKVAVLEPEVAVLETEVAVLEPEVVLVGDVKKWKFCVSKVYCSGLKVCLCLVLRFRTATIPVLVVCTTENLVERFGASSTARFSLSYLRYFDKYLQPLFTKLAGPTRASISDCPLPTTLPPKWRASRFDVPTVPLAHCWNNGRLDPTSRLSATHRFATPVLQVATQICESWTQTAPTWRFPATPTPPSHHQLLSIPACNMCVTRASVAGKPNAIYVSTCRLDLADSDRLTSILIGRGKPLKEEYKSLVVQSAKSTSVTLAYPTRVPLDWAAVSPSPFHRKFSRCRFEQSERWHERQSGAFDSPVMYKFYKKAQQSKLKVAERPKCTEDGDKAEPKLDEETKSTLKVSARAISLSGRTKTRYDPFVKMSSKFGGGSVTFNLLEARLETLDLIIFQELFSQLQFSNETALPPDALRRALAESFFDQQRFQLGFMDDAAECFENMLLRIHMHIAHGEAEDMCNARHCIPHQKFAMTLVEQSVCNSCGATSEPLSYTQMVHYVSTSTLVYQVRTTRPQGIIEPFGQLLRKAGSMGDIRVCPSACGAVIQIGRTLMNRPEIVSVGLVWNSERPTLEHIMEVFSTIGTTLRLSEVFNTVVDSRWAETCVHNLVGVVTYYGKHYSTFFFHTKLRVWIYFDDATVREVGPRWDQVVEKCRKGRYQPLLLLYALPDGTPVNTENAPKQVIPFYNEKPVSKKPPTATTQSILRRSVTPSPEKPNIGSTRRAITPNPDGTSNQKPPLPRPYNEYQNLSVIQSNLYNNQSRSVDVVDGDLPRKDPEYVSRKSLEQNQKPLNIHRTLSNGSSSGTEGICFRDYLNVPRTRDSGNWSSDRNSASSSSSTTMENPYLYLVGKVPHDASTLPQNNIPPRNESSSSSSSGVYDVGYDSYSLSSNDSSTMTTIQHLMKMGHLAKIPEDYNTTPAQISQSCDVLCDEADELLVKSRQLEDDHDLVLALALCNAAATKARAAMDAPYNNPQTLTLARMKHNTCIMRARSLHRRMTQNSQNMLGKDVTPEIRHTREGSSGSGKHSRQSSRDKGQHSRQNSKELLAPAPEKPATKSIEIYATLPKKKDGLKKIAVNIDAEEDVLYDKPPGRESRSIFSRSKNKDSQKIREKRSRSEDRNKMSRDFSIAPEIITGKDTLKKEKSKEEKDGKSKKQHKIRRKLLMGGLIKRKNRSMPDLTDTTADKEREKPNSTVDDSSVGLKGASESAASMCGYLSEGHLEFTGNSTNPNLERSKLMRKSFHGSAGKILTAAKVPPPPPLRTTSQLSTSKLNSEVFEEKGERPKFPLPNEALNPQYYQYYESNYGQAHVSLPYVAHYNQYQNHDVMFHTPNSNMVVTRADVHQEQDTPRIDDGVDVVDCAPSNLGQNLELPPYPSPLGSAIHSRQASEEFPPPPPPLDLSALDEHLKEPSPPPTPSPGSLLAQLQNKRQEILAQESEIRPEVPRSSGETWLKELQAKQAALRMKKQSAESQTNGVDVGPQKYCSGESDSKTTSVKDLATKFESIQVQPTEANINVARSVNLNKFDSQNGVVIARKRDELDAIVPEALEDGQRVDGDEFCKKNKLGKKKSVSFCDQVILVATAEEQEDDSYIPNPILERVLRSAMNKPETAAIRQEVRSLRQEMGQQPPEVQTDVVEDKYGQHPLYARRNSVDNLCKQNSPVPPEQECAYVGYDRQVYGTSPQYRQSPYQRIPQNSPVYMYNNPPLKPPPPNYLPPNQQYKQNGYSYPSEYNPAPRLAYPPVRQSPNPLQYPTQHPIYQHPPSPSPSNVSSNYNYQQTAYQRQAYDPRMQYPRMATPPECEPPIANYSPYQPLPGHYYQEARVPPPHMDQETLNYQQKYSPYQHALPPKQLLKKTVSFEPGTKGGAESPTPKAVVTPIVVNNANNSIPTGKTKCNLCRKKVVVSANLYCMDCEFYMSRFKPKR</sequence>
<dbReference type="SUPFAM" id="SSF54001">
    <property type="entry name" value="Cysteine proteinases"/>
    <property type="match status" value="1"/>
</dbReference>
<dbReference type="InterPro" id="IPR047260">
    <property type="entry name" value="ERCC1-like_central_dom"/>
</dbReference>
<dbReference type="Gene3D" id="3.40.50.10130">
    <property type="match status" value="1"/>
</dbReference>
<dbReference type="Pfam" id="PF03834">
    <property type="entry name" value="Rad10"/>
    <property type="match status" value="1"/>
</dbReference>
<feature type="compositionally biased region" description="Basic and acidic residues" evidence="3">
    <location>
        <begin position="1813"/>
        <end position="1835"/>
    </location>
</feature>
<protein>
    <recommendedName>
        <fullName evidence="4">USP domain-containing protein</fullName>
    </recommendedName>
</protein>
<dbReference type="PANTHER" id="PTHR22975:SF9">
    <property type="entry name" value="ECHINUS SPLICE FORM 3"/>
    <property type="match status" value="1"/>
</dbReference>
<dbReference type="GO" id="GO:0006281">
    <property type="term" value="P:DNA repair"/>
    <property type="evidence" value="ECO:0007669"/>
    <property type="project" value="UniProtKB-ARBA"/>
</dbReference>
<feature type="compositionally biased region" description="Basic and acidic residues" evidence="3">
    <location>
        <begin position="1481"/>
        <end position="1495"/>
    </location>
</feature>
<gene>
    <name evidence="5" type="ORF">GEV33_013377</name>
</gene>
<accession>A0A8J6H7Q6</accession>
<dbReference type="Gene3D" id="1.10.150.20">
    <property type="entry name" value="5' to 3' exonuclease, C-terminal subdomain"/>
    <property type="match status" value="1"/>
</dbReference>
<dbReference type="CDD" id="cd02257">
    <property type="entry name" value="Peptidase_C19"/>
    <property type="match status" value="1"/>
</dbReference>
<reference evidence="5" key="2">
    <citation type="submission" date="2021-08" db="EMBL/GenBank/DDBJ databases">
        <authorList>
            <person name="Eriksson T."/>
        </authorList>
    </citation>
    <scope>NUCLEOTIDE SEQUENCE</scope>
    <source>
        <strain evidence="5">Stoneville</strain>
        <tissue evidence="5">Whole head</tissue>
    </source>
</reference>